<evidence type="ECO:0000256" key="1">
    <source>
        <dbReference type="ARBA" id="ARBA00004222"/>
    </source>
</evidence>
<feature type="compositionally biased region" description="Polar residues" evidence="8">
    <location>
        <begin position="139"/>
        <end position="159"/>
    </location>
</feature>
<evidence type="ECO:0000256" key="3">
    <source>
        <dbReference type="ARBA" id="ARBA00022448"/>
    </source>
</evidence>
<protein>
    <recommendedName>
        <fullName evidence="11">Trafficking protein particle complex subunit</fullName>
    </recommendedName>
</protein>
<reference evidence="9" key="1">
    <citation type="submission" date="2017-12" db="EMBL/GenBank/DDBJ databases">
        <title>Gene loss provides genomic basis for host adaptation in cereal stripe rust fungi.</title>
        <authorList>
            <person name="Xia C."/>
        </authorList>
    </citation>
    <scope>NUCLEOTIDE SEQUENCE [LARGE SCALE GENOMIC DNA]</scope>
    <source>
        <strain evidence="9">93-210</strain>
    </source>
</reference>
<feature type="region of interest" description="Disordered" evidence="8">
    <location>
        <begin position="187"/>
        <end position="220"/>
    </location>
</feature>
<dbReference type="GO" id="GO:0006888">
    <property type="term" value="P:endoplasmic reticulum to Golgi vesicle-mediated transport"/>
    <property type="evidence" value="ECO:0007669"/>
    <property type="project" value="TreeGrafter"/>
</dbReference>
<organism evidence="9 10">
    <name type="scientific">Puccinia striiformis</name>
    <dbReference type="NCBI Taxonomy" id="27350"/>
    <lineage>
        <taxon>Eukaryota</taxon>
        <taxon>Fungi</taxon>
        <taxon>Dikarya</taxon>
        <taxon>Basidiomycota</taxon>
        <taxon>Pucciniomycotina</taxon>
        <taxon>Pucciniomycetes</taxon>
        <taxon>Pucciniales</taxon>
        <taxon>Pucciniaceae</taxon>
        <taxon>Puccinia</taxon>
    </lineage>
</organism>
<comment type="subcellular location">
    <subcellularLocation>
        <location evidence="2">Endoplasmic reticulum</location>
    </subcellularLocation>
    <subcellularLocation>
        <location evidence="1">Golgi apparatus</location>
        <location evidence="1">cis-Golgi network</location>
    </subcellularLocation>
</comment>
<evidence type="ECO:0000256" key="2">
    <source>
        <dbReference type="ARBA" id="ARBA00004240"/>
    </source>
</evidence>
<evidence type="ECO:0000313" key="9">
    <source>
        <dbReference type="EMBL" id="POW15353.1"/>
    </source>
</evidence>
<name>A0A2S4W0Q0_9BASI</name>
<dbReference type="VEuPathDB" id="FungiDB:PSHT_03508"/>
<dbReference type="GO" id="GO:0030008">
    <property type="term" value="C:TRAPP complex"/>
    <property type="evidence" value="ECO:0007669"/>
    <property type="project" value="InterPro"/>
</dbReference>
<dbReference type="Proteomes" id="UP000239156">
    <property type="component" value="Unassembled WGS sequence"/>
</dbReference>
<keyword evidence="6" id="KW-0333">Golgi apparatus</keyword>
<evidence type="ECO:0008006" key="11">
    <source>
        <dbReference type="Google" id="ProtNLM"/>
    </source>
</evidence>
<comment type="similarity">
    <text evidence="7">Belongs to the TRAPP small subunits family. BET5 subfamily.</text>
</comment>
<keyword evidence="5" id="KW-0931">ER-Golgi transport</keyword>
<feature type="region of interest" description="Disordered" evidence="8">
    <location>
        <begin position="134"/>
        <end position="159"/>
    </location>
</feature>
<evidence type="ECO:0000256" key="8">
    <source>
        <dbReference type="SAM" id="MobiDB-lite"/>
    </source>
</evidence>
<keyword evidence="3" id="KW-0813">Transport</keyword>
<evidence type="ECO:0000256" key="6">
    <source>
        <dbReference type="ARBA" id="ARBA00023034"/>
    </source>
</evidence>
<dbReference type="Pfam" id="PF04099">
    <property type="entry name" value="Sybindin"/>
    <property type="match status" value="1"/>
</dbReference>
<accession>A0A2S4W0Q0</accession>
<dbReference type="InterPro" id="IPR011012">
    <property type="entry name" value="Longin-like_dom_sf"/>
</dbReference>
<evidence type="ECO:0000313" key="10">
    <source>
        <dbReference type="Proteomes" id="UP000239156"/>
    </source>
</evidence>
<evidence type="ECO:0000256" key="5">
    <source>
        <dbReference type="ARBA" id="ARBA00022892"/>
    </source>
</evidence>
<proteinExistence type="inferred from homology"/>
<dbReference type="EMBL" id="PKSL01000013">
    <property type="protein sequence ID" value="POW15353.1"/>
    <property type="molecule type" value="Genomic_DNA"/>
</dbReference>
<keyword evidence="10" id="KW-1185">Reference proteome</keyword>
<dbReference type="PANTHER" id="PTHR23249:SF16">
    <property type="entry name" value="TRAFFICKING PROTEIN PARTICLE COMPLEX SUBUNIT 1"/>
    <property type="match status" value="1"/>
</dbReference>
<dbReference type="GO" id="GO:0005794">
    <property type="term" value="C:Golgi apparatus"/>
    <property type="evidence" value="ECO:0007669"/>
    <property type="project" value="UniProtKB-SubCell"/>
</dbReference>
<dbReference type="InterPro" id="IPR007233">
    <property type="entry name" value="TRAPPC"/>
</dbReference>
<dbReference type="SMART" id="SM01399">
    <property type="entry name" value="Sybindin"/>
    <property type="match status" value="1"/>
</dbReference>
<dbReference type="VEuPathDB" id="FungiDB:PSTT_02245"/>
<dbReference type="PANTHER" id="PTHR23249">
    <property type="entry name" value="TRAFFICKING PROTEIN PARTICLE COMPLEX SUBUNIT"/>
    <property type="match status" value="1"/>
</dbReference>
<dbReference type="Gene3D" id="3.30.450.70">
    <property type="match status" value="1"/>
</dbReference>
<dbReference type="AlphaFoldDB" id="A0A2S4W0Q0"/>
<evidence type="ECO:0000256" key="7">
    <source>
        <dbReference type="ARBA" id="ARBA00038167"/>
    </source>
</evidence>
<feature type="compositionally biased region" description="Polar residues" evidence="8">
    <location>
        <begin position="194"/>
        <end position="215"/>
    </location>
</feature>
<dbReference type="GO" id="GO:0005783">
    <property type="term" value="C:endoplasmic reticulum"/>
    <property type="evidence" value="ECO:0007669"/>
    <property type="project" value="UniProtKB-SubCell"/>
</dbReference>
<comment type="caution">
    <text evidence="9">The sequence shown here is derived from an EMBL/GenBank/DDBJ whole genome shotgun (WGS) entry which is preliminary data.</text>
</comment>
<evidence type="ECO:0000256" key="4">
    <source>
        <dbReference type="ARBA" id="ARBA00022824"/>
    </source>
</evidence>
<gene>
    <name evidence="9" type="ORF">PSTT_02245</name>
</gene>
<dbReference type="SUPFAM" id="SSF64356">
    <property type="entry name" value="SNARE-like"/>
    <property type="match status" value="1"/>
</dbReference>
<sequence length="334" mass="36937">MATSGTGPGLLSASPNSPSFGFWATTGTVQEALYYLHVGQNILLVNSHARPCRHKNPSGRLVGAMLAEGPSEPNPGEFWARASRVARLMTIYSFYVFDRHCVAVYYQDWHRSPLKAARPDPHVLPCVSPAISPMKEPNQAVTNPDQTRQQSAMGNLPFNNRTGVVIGGEEVPSELQSLVSSSILKNSNSSALNTNNQGSKQLLDNSNDDQAQPTKNPGLPFDEEAKLVYGVVFSLRNMVQKLAGKQEVLHCYTTSAYTLHILTTPTNHTFVLFTSPMTESMRPILKTVWRTAWLDFVVRNPLVSIDSKRSGRGIDNDMFRRSVDNQMRSLSVFN</sequence>
<keyword evidence="4" id="KW-0256">Endoplasmic reticulum</keyword>